<dbReference type="RefSeq" id="WP_350344501.1">
    <property type="nucleotide sequence ID" value="NZ_CP158367.1"/>
</dbReference>
<protein>
    <submittedName>
        <fullName evidence="1">Uncharacterized protein</fullName>
    </submittedName>
</protein>
<name>A0AAU7VPV0_9FIRM</name>
<evidence type="ECO:0000313" key="1">
    <source>
        <dbReference type="EMBL" id="XBX75764.1"/>
    </source>
</evidence>
<proteinExistence type="predicted"/>
<reference evidence="1" key="2">
    <citation type="submission" date="2024-06" db="EMBL/GenBank/DDBJ databases">
        <authorList>
            <person name="Petrova K.O."/>
            <person name="Toshchakov S.V."/>
            <person name="Boltjanskaja Y.V."/>
            <person name="Kevbrin V."/>
        </authorList>
    </citation>
    <scope>NUCLEOTIDE SEQUENCE</scope>
    <source>
        <strain evidence="1">Z-910T</strain>
    </source>
</reference>
<gene>
    <name evidence="1" type="ORF">PRVXT_000918</name>
</gene>
<dbReference type="AlphaFoldDB" id="A0AAU7VPV0"/>
<organism evidence="1">
    <name type="scientific">Proteinivorax tanatarense</name>
    <dbReference type="NCBI Taxonomy" id="1260629"/>
    <lineage>
        <taxon>Bacteria</taxon>
        <taxon>Bacillati</taxon>
        <taxon>Bacillota</taxon>
        <taxon>Clostridia</taxon>
        <taxon>Eubacteriales</taxon>
        <taxon>Proteinivoracaceae</taxon>
        <taxon>Proteinivorax</taxon>
    </lineage>
</organism>
<accession>A0AAU7VPV0</accession>
<reference evidence="1" key="1">
    <citation type="journal article" date="2013" name="Extremophiles">
        <title>Proteinivorax tanatarense gen. nov., sp. nov., an anaerobic, haloalkaliphilic, proteolytic bacterium isolated from a decaying algal bloom, and proposal of Proteinivoraceae fam. nov.</title>
        <authorList>
            <person name="Kevbrin V."/>
            <person name="Boltyanskaya Y."/>
            <person name="Zhilina T."/>
            <person name="Kolganova T."/>
            <person name="Lavrentjeva E."/>
            <person name="Kuznetsov B."/>
        </authorList>
    </citation>
    <scope>NUCLEOTIDE SEQUENCE</scope>
    <source>
        <strain evidence="1">Z-910T</strain>
    </source>
</reference>
<sequence>MNCPVCQGRDVGQIANEQFYCWNCFVVYQKTNDKLKVYEVDDEGSLIALDSDEYDDEL</sequence>
<dbReference type="EMBL" id="CP158367">
    <property type="protein sequence ID" value="XBX75764.1"/>
    <property type="molecule type" value="Genomic_DNA"/>
</dbReference>